<gene>
    <name evidence="1" type="ORF">CROQUDRAFT_17895</name>
</gene>
<evidence type="ECO:0000313" key="1">
    <source>
        <dbReference type="EMBL" id="KAG0139442.1"/>
    </source>
</evidence>
<dbReference type="EMBL" id="MU167591">
    <property type="protein sequence ID" value="KAG0139442.1"/>
    <property type="molecule type" value="Genomic_DNA"/>
</dbReference>
<keyword evidence="2" id="KW-1185">Reference proteome</keyword>
<comment type="caution">
    <text evidence="1">The sequence shown here is derived from an EMBL/GenBank/DDBJ whole genome shotgun (WGS) entry which is preliminary data.</text>
</comment>
<evidence type="ECO:0000313" key="2">
    <source>
        <dbReference type="Proteomes" id="UP000886653"/>
    </source>
</evidence>
<dbReference type="Proteomes" id="UP000886653">
    <property type="component" value="Unassembled WGS sequence"/>
</dbReference>
<organism evidence="1 2">
    <name type="scientific">Cronartium quercuum f. sp. fusiforme G11</name>
    <dbReference type="NCBI Taxonomy" id="708437"/>
    <lineage>
        <taxon>Eukaryota</taxon>
        <taxon>Fungi</taxon>
        <taxon>Dikarya</taxon>
        <taxon>Basidiomycota</taxon>
        <taxon>Pucciniomycotina</taxon>
        <taxon>Pucciniomycetes</taxon>
        <taxon>Pucciniales</taxon>
        <taxon>Coleosporiaceae</taxon>
        <taxon>Cronartium</taxon>
    </lineage>
</organism>
<dbReference type="AlphaFoldDB" id="A0A9P6N7Z3"/>
<reference evidence="1" key="1">
    <citation type="submission" date="2013-11" db="EMBL/GenBank/DDBJ databases">
        <title>Genome sequence of the fusiform rust pathogen reveals effectors for host alternation and coevolution with pine.</title>
        <authorList>
            <consortium name="DOE Joint Genome Institute"/>
            <person name="Smith K."/>
            <person name="Pendleton A."/>
            <person name="Kubisiak T."/>
            <person name="Anderson C."/>
            <person name="Salamov A."/>
            <person name="Aerts A."/>
            <person name="Riley R."/>
            <person name="Clum A."/>
            <person name="Lindquist E."/>
            <person name="Ence D."/>
            <person name="Campbell M."/>
            <person name="Kronenberg Z."/>
            <person name="Feau N."/>
            <person name="Dhillon B."/>
            <person name="Hamelin R."/>
            <person name="Burleigh J."/>
            <person name="Smith J."/>
            <person name="Yandell M."/>
            <person name="Nelson C."/>
            <person name="Grigoriev I."/>
            <person name="Davis J."/>
        </authorList>
    </citation>
    <scope>NUCLEOTIDE SEQUENCE</scope>
    <source>
        <strain evidence="1">G11</strain>
    </source>
</reference>
<proteinExistence type="predicted"/>
<sequence>VDSSCGKSMSPDYCHVPNPKPDHTTVYLANDSTIQSTSCVIGKLPFQTATPIPALHIPKLHEPYLSVASLCNSGYKVLSTKNDC</sequence>
<feature type="non-terminal residue" evidence="1">
    <location>
        <position position="84"/>
    </location>
</feature>
<feature type="non-terminal residue" evidence="1">
    <location>
        <position position="1"/>
    </location>
</feature>
<protein>
    <submittedName>
        <fullName evidence="1">Uncharacterized protein</fullName>
    </submittedName>
</protein>
<name>A0A9P6N7Z3_9BASI</name>
<accession>A0A9P6N7Z3</accession>